<reference evidence="2" key="1">
    <citation type="submission" date="2023-04" db="EMBL/GenBank/DDBJ databases">
        <title>Chromosome-level genome of Chaenocephalus aceratus.</title>
        <authorList>
            <person name="Park H."/>
        </authorList>
    </citation>
    <scope>NUCLEOTIDE SEQUENCE</scope>
    <source>
        <strain evidence="2">DE</strain>
        <tissue evidence="2">Muscle</tissue>
    </source>
</reference>
<proteinExistence type="predicted"/>
<keyword evidence="3" id="KW-1185">Reference proteome</keyword>
<comment type="caution">
    <text evidence="2">The sequence shown here is derived from an EMBL/GenBank/DDBJ whole genome shotgun (WGS) entry which is preliminary data.</text>
</comment>
<gene>
    <name evidence="2" type="ORF">KUDE01_029918</name>
</gene>
<sequence>DMSAKPPGSFPSLIKLIAIKLMSDKGGLGEAVGGACVQRLLKLCFPRCVSVCSSGELLTDGLGLETYKRSLQGLIIRTMPPPPPQDLWAACTSSFSQERGGQRKYRKLEETTSGEVSGPESLALEQGVHEVETQCVTEEGCINRGVAVNDSPGGVESMDLLLRCEGPPPAVRHASAAEQNETEDPV</sequence>
<protein>
    <submittedName>
        <fullName evidence="2">Centrosomal protein of 120 kDa</fullName>
    </submittedName>
</protein>
<feature type="non-terminal residue" evidence="2">
    <location>
        <position position="186"/>
    </location>
</feature>
<dbReference type="AlphaFoldDB" id="A0AAD9BNV8"/>
<dbReference type="Proteomes" id="UP001228049">
    <property type="component" value="Unassembled WGS sequence"/>
</dbReference>
<feature type="non-terminal residue" evidence="2">
    <location>
        <position position="1"/>
    </location>
</feature>
<dbReference type="EMBL" id="JASDAP010000020">
    <property type="protein sequence ID" value="KAK1886201.1"/>
    <property type="molecule type" value="Genomic_DNA"/>
</dbReference>
<organism evidence="2 3">
    <name type="scientific">Dissostichus eleginoides</name>
    <name type="common">Patagonian toothfish</name>
    <name type="synonym">Dissostichus amissus</name>
    <dbReference type="NCBI Taxonomy" id="100907"/>
    <lineage>
        <taxon>Eukaryota</taxon>
        <taxon>Metazoa</taxon>
        <taxon>Chordata</taxon>
        <taxon>Craniata</taxon>
        <taxon>Vertebrata</taxon>
        <taxon>Euteleostomi</taxon>
        <taxon>Actinopterygii</taxon>
        <taxon>Neopterygii</taxon>
        <taxon>Teleostei</taxon>
        <taxon>Neoteleostei</taxon>
        <taxon>Acanthomorphata</taxon>
        <taxon>Eupercaria</taxon>
        <taxon>Perciformes</taxon>
        <taxon>Notothenioidei</taxon>
        <taxon>Nototheniidae</taxon>
        <taxon>Dissostichus</taxon>
    </lineage>
</organism>
<feature type="region of interest" description="Disordered" evidence="1">
    <location>
        <begin position="166"/>
        <end position="186"/>
    </location>
</feature>
<evidence type="ECO:0000313" key="3">
    <source>
        <dbReference type="Proteomes" id="UP001228049"/>
    </source>
</evidence>
<evidence type="ECO:0000256" key="1">
    <source>
        <dbReference type="SAM" id="MobiDB-lite"/>
    </source>
</evidence>
<name>A0AAD9BNV8_DISEL</name>
<evidence type="ECO:0000313" key="2">
    <source>
        <dbReference type="EMBL" id="KAK1886201.1"/>
    </source>
</evidence>
<accession>A0AAD9BNV8</accession>